<dbReference type="UniPathway" id="UPA00094"/>
<dbReference type="EC" id="4.2.1.134" evidence="4 14"/>
<dbReference type="GO" id="GO:0042761">
    <property type="term" value="P:very long-chain fatty acid biosynthetic process"/>
    <property type="evidence" value="ECO:0007669"/>
    <property type="project" value="TreeGrafter"/>
</dbReference>
<comment type="subcellular location">
    <subcellularLocation>
        <location evidence="14">Endoplasmic reticulum membrane</location>
        <topology evidence="14">Multi-pass membrane protein</topology>
    </subcellularLocation>
    <subcellularLocation>
        <location evidence="1">Membrane</location>
        <topology evidence="1">Multi-pass membrane protein</topology>
    </subcellularLocation>
</comment>
<keyword evidence="12 14" id="KW-0456">Lyase</keyword>
<dbReference type="InParanoid" id="A0A165JLA8"/>
<comment type="function">
    <text evidence="14">Catalyzes the third of the four reactions of the long-chain fatty acids elongation cycle. This endoplasmic reticulum-bound enzymatic process, allows the addition of two carbons to the chain of long- and very long-chain fatty acids/VLCFAs per cycle. This enzyme catalyzes the dehydration of the 3-hydroxyacyl-CoA intermediate into trans-2,3-enoyl-CoA, within each cycle of fatty acid elongation. Thereby, it participates to the production of VLCFAs of different chain lengths that are involved in multiple biological processes as precursors of membrane lipids and lipid mediators.</text>
</comment>
<dbReference type="GO" id="GO:0030497">
    <property type="term" value="P:fatty acid elongation"/>
    <property type="evidence" value="ECO:0007669"/>
    <property type="project" value="TreeGrafter"/>
</dbReference>
<dbReference type="STRING" id="1314781.A0A165JLA8"/>
<evidence type="ECO:0000256" key="2">
    <source>
        <dbReference type="ARBA" id="ARBA00005194"/>
    </source>
</evidence>
<keyword evidence="14" id="KW-0256">Endoplasmic reticulum</keyword>
<evidence type="ECO:0000256" key="12">
    <source>
        <dbReference type="ARBA" id="ARBA00023239"/>
    </source>
</evidence>
<keyword evidence="11 14" id="KW-0275">Fatty acid biosynthesis</keyword>
<keyword evidence="6 14" id="KW-0812">Transmembrane</keyword>
<evidence type="ECO:0000256" key="4">
    <source>
        <dbReference type="ARBA" id="ARBA00013122"/>
    </source>
</evidence>
<evidence type="ECO:0000256" key="9">
    <source>
        <dbReference type="ARBA" id="ARBA00023098"/>
    </source>
</evidence>
<proteinExistence type="inferred from homology"/>
<gene>
    <name evidence="16" type="ORF">EXIGLDRAFT_715275</name>
</gene>
<evidence type="ECO:0000256" key="13">
    <source>
        <dbReference type="ARBA" id="ARBA00036671"/>
    </source>
</evidence>
<accession>A0A165JLA8</accession>
<evidence type="ECO:0000256" key="7">
    <source>
        <dbReference type="ARBA" id="ARBA00022832"/>
    </source>
</evidence>
<comment type="caution">
    <text evidence="14">Lacks conserved residue(s) required for the propagation of feature annotation.</text>
</comment>
<evidence type="ECO:0000313" key="16">
    <source>
        <dbReference type="EMBL" id="KZV95014.1"/>
    </source>
</evidence>
<keyword evidence="10 14" id="KW-0472">Membrane</keyword>
<evidence type="ECO:0000256" key="15">
    <source>
        <dbReference type="SAM" id="MobiDB-lite"/>
    </source>
</evidence>
<dbReference type="AlphaFoldDB" id="A0A165JLA8"/>
<sequence length="295" mass="32924">MSTRRSKQVAAQSPPPIPEKVLPTPEKKGASQAVAYYLTAYNVLSALAWTYILVATSIHLAGLTQTAKVVVPPQTATSVFSRFLANVPFLRPAAPVSVQVESHIPAWLHPLVDRAKTTYAAVGPQTALVQSFAVLEILHVYLRWVRSPLQTTAIQVASRLILVWGIAEQYSGARESPFYATMVLSWSLTEVIRYAFYATSLLQVTPPWLTWLRYTTFYVLYPTGAGSEAFDMFATLPPVPSKLALVRAFQTAWGPSDYVRAVMFMVWWPGLYVMYTHMMRQRAKVLGSSHKLKVQ</sequence>
<evidence type="ECO:0000256" key="1">
    <source>
        <dbReference type="ARBA" id="ARBA00004141"/>
    </source>
</evidence>
<dbReference type="Pfam" id="PF04387">
    <property type="entry name" value="PTPLA"/>
    <property type="match status" value="1"/>
</dbReference>
<dbReference type="FunCoup" id="A0A165JLA8">
    <property type="interactions" value="435"/>
</dbReference>
<evidence type="ECO:0000256" key="5">
    <source>
        <dbReference type="ARBA" id="ARBA00022516"/>
    </source>
</evidence>
<dbReference type="GO" id="GO:0005789">
    <property type="term" value="C:endoplasmic reticulum membrane"/>
    <property type="evidence" value="ECO:0007669"/>
    <property type="project" value="UniProtKB-SubCell"/>
</dbReference>
<evidence type="ECO:0000256" key="3">
    <source>
        <dbReference type="ARBA" id="ARBA00007811"/>
    </source>
</evidence>
<evidence type="ECO:0000256" key="11">
    <source>
        <dbReference type="ARBA" id="ARBA00023160"/>
    </source>
</evidence>
<dbReference type="Proteomes" id="UP000077266">
    <property type="component" value="Unassembled WGS sequence"/>
</dbReference>
<dbReference type="GO" id="GO:0030148">
    <property type="term" value="P:sphingolipid biosynthetic process"/>
    <property type="evidence" value="ECO:0007669"/>
    <property type="project" value="TreeGrafter"/>
</dbReference>
<reference evidence="16 17" key="1">
    <citation type="journal article" date="2016" name="Mol. Biol. Evol.">
        <title>Comparative Genomics of Early-Diverging Mushroom-Forming Fungi Provides Insights into the Origins of Lignocellulose Decay Capabilities.</title>
        <authorList>
            <person name="Nagy L.G."/>
            <person name="Riley R."/>
            <person name="Tritt A."/>
            <person name="Adam C."/>
            <person name="Daum C."/>
            <person name="Floudas D."/>
            <person name="Sun H."/>
            <person name="Yadav J.S."/>
            <person name="Pangilinan J."/>
            <person name="Larsson K.H."/>
            <person name="Matsuura K."/>
            <person name="Barry K."/>
            <person name="Labutti K."/>
            <person name="Kuo R."/>
            <person name="Ohm R.A."/>
            <person name="Bhattacharya S.S."/>
            <person name="Shirouzu T."/>
            <person name="Yoshinaga Y."/>
            <person name="Martin F.M."/>
            <person name="Grigoriev I.V."/>
            <person name="Hibbett D.S."/>
        </authorList>
    </citation>
    <scope>NUCLEOTIDE SEQUENCE [LARGE SCALE GENOMIC DNA]</scope>
    <source>
        <strain evidence="16 17">HHB12029</strain>
    </source>
</reference>
<keyword evidence="8 14" id="KW-1133">Transmembrane helix</keyword>
<dbReference type="PANTHER" id="PTHR11035:SF3">
    <property type="entry name" value="VERY-LONG-CHAIN (3R)-3-HYDROXYACYL-COA DEHYDRATASE"/>
    <property type="match status" value="1"/>
</dbReference>
<dbReference type="InterPro" id="IPR007482">
    <property type="entry name" value="Tyr_Pase-like_PTPLA"/>
</dbReference>
<keyword evidence="9 14" id="KW-0443">Lipid metabolism</keyword>
<evidence type="ECO:0000256" key="6">
    <source>
        <dbReference type="ARBA" id="ARBA00022692"/>
    </source>
</evidence>
<feature type="transmembrane region" description="Helical" evidence="14">
    <location>
        <begin position="34"/>
        <end position="54"/>
    </location>
</feature>
<evidence type="ECO:0000256" key="14">
    <source>
        <dbReference type="RuleBase" id="RU363109"/>
    </source>
</evidence>
<feature type="region of interest" description="Disordered" evidence="15">
    <location>
        <begin position="1"/>
        <end position="24"/>
    </location>
</feature>
<name>A0A165JLA8_EXIGL</name>
<comment type="pathway">
    <text evidence="2 14">Lipid metabolism; fatty acid biosynthesis.</text>
</comment>
<evidence type="ECO:0000256" key="8">
    <source>
        <dbReference type="ARBA" id="ARBA00022989"/>
    </source>
</evidence>
<evidence type="ECO:0000256" key="10">
    <source>
        <dbReference type="ARBA" id="ARBA00023136"/>
    </source>
</evidence>
<comment type="catalytic activity">
    <reaction evidence="13 14">
        <text>a very-long-chain (3R)-3-hydroxyacyl-CoA = a very-long-chain (2E)-enoyl-CoA + H2O</text>
        <dbReference type="Rhea" id="RHEA:45812"/>
        <dbReference type="ChEBI" id="CHEBI:15377"/>
        <dbReference type="ChEBI" id="CHEBI:83728"/>
        <dbReference type="ChEBI" id="CHEBI:85440"/>
        <dbReference type="EC" id="4.2.1.134"/>
    </reaction>
</comment>
<keyword evidence="7 14" id="KW-0276">Fatty acid metabolism</keyword>
<comment type="similarity">
    <text evidence="3 14">Belongs to the very long-chain fatty acids dehydratase HACD family.</text>
</comment>
<organism evidence="16 17">
    <name type="scientific">Exidia glandulosa HHB12029</name>
    <dbReference type="NCBI Taxonomy" id="1314781"/>
    <lineage>
        <taxon>Eukaryota</taxon>
        <taxon>Fungi</taxon>
        <taxon>Dikarya</taxon>
        <taxon>Basidiomycota</taxon>
        <taxon>Agaricomycotina</taxon>
        <taxon>Agaricomycetes</taxon>
        <taxon>Auriculariales</taxon>
        <taxon>Exidiaceae</taxon>
        <taxon>Exidia</taxon>
    </lineage>
</organism>
<protein>
    <recommendedName>
        <fullName evidence="4 14">Very-long-chain (3R)-3-hydroxyacyl-CoA dehydratase</fullName>
        <ecNumber evidence="4 14">4.2.1.134</ecNumber>
    </recommendedName>
</protein>
<dbReference type="PANTHER" id="PTHR11035">
    <property type="entry name" value="VERY-LONG-CHAIN (3R)-3-HYDROXYACYL-COA DEHYDRATASE"/>
    <property type="match status" value="1"/>
</dbReference>
<dbReference type="EMBL" id="KV425964">
    <property type="protein sequence ID" value="KZV95014.1"/>
    <property type="molecule type" value="Genomic_DNA"/>
</dbReference>
<evidence type="ECO:0000313" key="17">
    <source>
        <dbReference type="Proteomes" id="UP000077266"/>
    </source>
</evidence>
<keyword evidence="5 14" id="KW-0444">Lipid biosynthesis</keyword>
<dbReference type="GO" id="GO:0102158">
    <property type="term" value="F:very-long-chain (3R)-3-hydroxyacyl-CoA dehydratase activity"/>
    <property type="evidence" value="ECO:0007669"/>
    <property type="project" value="UniProtKB-EC"/>
</dbReference>
<dbReference type="OrthoDB" id="46988at2759"/>
<keyword evidence="17" id="KW-1185">Reference proteome</keyword>